<sequence>MAESCAACFAAFLTESFQNVLSQRHVWASGAKGRDECLLSNSAGDSGRVVPRMRCKQEKRPGHHKSLIRDEIRAPLYLPITLNAEKQVQTTAPRDPRHPNKTRKHQRPGHRAPCNVYLHLETTPKRRTGSKARTQTPAASRRTDNPYD</sequence>
<evidence type="ECO:0000313" key="2">
    <source>
        <dbReference type="EMBL" id="MXU93577.1"/>
    </source>
</evidence>
<feature type="region of interest" description="Disordered" evidence="1">
    <location>
        <begin position="82"/>
        <end position="148"/>
    </location>
</feature>
<feature type="compositionally biased region" description="Basic residues" evidence="1">
    <location>
        <begin position="99"/>
        <end position="110"/>
    </location>
</feature>
<organism evidence="2">
    <name type="scientific">Ixodes ricinus</name>
    <name type="common">Common tick</name>
    <name type="synonym">Acarus ricinus</name>
    <dbReference type="NCBI Taxonomy" id="34613"/>
    <lineage>
        <taxon>Eukaryota</taxon>
        <taxon>Metazoa</taxon>
        <taxon>Ecdysozoa</taxon>
        <taxon>Arthropoda</taxon>
        <taxon>Chelicerata</taxon>
        <taxon>Arachnida</taxon>
        <taxon>Acari</taxon>
        <taxon>Parasitiformes</taxon>
        <taxon>Ixodida</taxon>
        <taxon>Ixodoidea</taxon>
        <taxon>Ixodidae</taxon>
        <taxon>Ixodinae</taxon>
        <taxon>Ixodes</taxon>
    </lineage>
</organism>
<accession>A0A6B0UUV2</accession>
<name>A0A6B0UUV2_IXORI</name>
<evidence type="ECO:0000256" key="1">
    <source>
        <dbReference type="SAM" id="MobiDB-lite"/>
    </source>
</evidence>
<dbReference type="AlphaFoldDB" id="A0A6B0UUV2"/>
<dbReference type="EMBL" id="GIFC01011494">
    <property type="protein sequence ID" value="MXU93577.1"/>
    <property type="molecule type" value="Transcribed_RNA"/>
</dbReference>
<proteinExistence type="predicted"/>
<reference evidence="2" key="1">
    <citation type="submission" date="2019-12" db="EMBL/GenBank/DDBJ databases">
        <title>An insight into the sialome of adult female Ixodes ricinus ticks feeding for 6 days.</title>
        <authorList>
            <person name="Perner J."/>
            <person name="Ribeiro J.M.C."/>
        </authorList>
    </citation>
    <scope>NUCLEOTIDE SEQUENCE</scope>
    <source>
        <strain evidence="2">Semi-engorged</strain>
        <tissue evidence="2">Salivary glands</tissue>
    </source>
</reference>
<protein>
    <submittedName>
        <fullName evidence="2">Putative secreted protein</fullName>
    </submittedName>
</protein>